<evidence type="ECO:0000313" key="1">
    <source>
        <dbReference type="EMBL" id="GIY28516.1"/>
    </source>
</evidence>
<sequence length="211" mass="25190">MSEPQTSLHYRLIRVSFSNSPSPLLRRQTPNRPLMGVDNSLTSFEMSGRKFWRSFNQEIIRSALVWDCNWRLPELSGINGRLLPFWYRWRAVQHGASMCPQDNRSAVRRQNCRCRQIHLLPRSQYRRLEERATICHVLKHPHIVELLETYSSDGMLYMVFEYIKSIPPLKRNREEFHHFRKNSRNPIFKNPRRSLSSLEEASWTHSEVPRS</sequence>
<accession>A0AAV4S5P5</accession>
<dbReference type="AlphaFoldDB" id="A0AAV4S5P5"/>
<keyword evidence="2" id="KW-1185">Reference proteome</keyword>
<dbReference type="Proteomes" id="UP001054945">
    <property type="component" value="Unassembled WGS sequence"/>
</dbReference>
<evidence type="ECO:0008006" key="3">
    <source>
        <dbReference type="Google" id="ProtNLM"/>
    </source>
</evidence>
<proteinExistence type="predicted"/>
<dbReference type="EMBL" id="BPLR01008951">
    <property type="protein sequence ID" value="GIY28516.1"/>
    <property type="molecule type" value="Genomic_DNA"/>
</dbReference>
<gene>
    <name evidence="1" type="ORF">CEXT_294161</name>
</gene>
<comment type="caution">
    <text evidence="1">The sequence shown here is derived from an EMBL/GenBank/DDBJ whole genome shotgun (WGS) entry which is preliminary data.</text>
</comment>
<dbReference type="InterPro" id="IPR011009">
    <property type="entry name" value="Kinase-like_dom_sf"/>
</dbReference>
<organism evidence="1 2">
    <name type="scientific">Caerostris extrusa</name>
    <name type="common">Bark spider</name>
    <name type="synonym">Caerostris bankana</name>
    <dbReference type="NCBI Taxonomy" id="172846"/>
    <lineage>
        <taxon>Eukaryota</taxon>
        <taxon>Metazoa</taxon>
        <taxon>Ecdysozoa</taxon>
        <taxon>Arthropoda</taxon>
        <taxon>Chelicerata</taxon>
        <taxon>Arachnida</taxon>
        <taxon>Araneae</taxon>
        <taxon>Araneomorphae</taxon>
        <taxon>Entelegynae</taxon>
        <taxon>Araneoidea</taxon>
        <taxon>Araneidae</taxon>
        <taxon>Caerostris</taxon>
    </lineage>
</organism>
<evidence type="ECO:0000313" key="2">
    <source>
        <dbReference type="Proteomes" id="UP001054945"/>
    </source>
</evidence>
<name>A0AAV4S5P5_CAEEX</name>
<dbReference type="SUPFAM" id="SSF56112">
    <property type="entry name" value="Protein kinase-like (PK-like)"/>
    <property type="match status" value="1"/>
</dbReference>
<dbReference type="Gene3D" id="3.30.200.20">
    <property type="entry name" value="Phosphorylase Kinase, domain 1"/>
    <property type="match status" value="1"/>
</dbReference>
<reference evidence="1 2" key="1">
    <citation type="submission" date="2021-06" db="EMBL/GenBank/DDBJ databases">
        <title>Caerostris extrusa draft genome.</title>
        <authorList>
            <person name="Kono N."/>
            <person name="Arakawa K."/>
        </authorList>
    </citation>
    <scope>NUCLEOTIDE SEQUENCE [LARGE SCALE GENOMIC DNA]</scope>
</reference>
<protein>
    <recommendedName>
        <fullName evidence="3">Protein kinase domain-containing protein</fullName>
    </recommendedName>
</protein>